<dbReference type="InterPro" id="IPR036291">
    <property type="entry name" value="NAD(P)-bd_dom_sf"/>
</dbReference>
<dbReference type="PROSITE" id="PS00957">
    <property type="entry name" value="NAD_G3PDH"/>
    <property type="match status" value="1"/>
</dbReference>
<dbReference type="GO" id="GO:0047952">
    <property type="term" value="F:glycerol-3-phosphate dehydrogenase [NAD(P)+] activity"/>
    <property type="evidence" value="ECO:0007669"/>
    <property type="project" value="UniProtKB-UniRule"/>
</dbReference>
<evidence type="ECO:0000256" key="9">
    <source>
        <dbReference type="ARBA" id="ARBA00052716"/>
    </source>
</evidence>
<gene>
    <name evidence="13" type="primary">gpsA</name>
    <name evidence="21" type="ORF">MJA45_16865</name>
</gene>
<feature type="domain" description="Glycerol-3-phosphate dehydrogenase NAD-dependent N-terminal" evidence="19">
    <location>
        <begin position="6"/>
        <end position="163"/>
    </location>
</feature>
<dbReference type="Pfam" id="PF07479">
    <property type="entry name" value="NAD_Gly3P_dh_C"/>
    <property type="match status" value="1"/>
</dbReference>
<feature type="binding site" evidence="13">
    <location>
        <position position="258"/>
    </location>
    <ligand>
        <name>sn-glycerol 3-phosphate</name>
        <dbReference type="ChEBI" id="CHEBI:57597"/>
    </ligand>
</feature>
<reference evidence="21 22" key="1">
    <citation type="submission" date="2022-02" db="EMBL/GenBank/DDBJ databases">
        <title>Paenibacillus sp. MBLB1776 Whole Genome Shotgun Sequencing.</title>
        <authorList>
            <person name="Hwang C.Y."/>
            <person name="Cho E.-S."/>
            <person name="Seo M.-J."/>
        </authorList>
    </citation>
    <scope>NUCLEOTIDE SEQUENCE [LARGE SCALE GENOMIC DNA]</scope>
    <source>
        <strain evidence="21 22">MBLB1776</strain>
    </source>
</reference>
<keyword evidence="6 13" id="KW-0443">Lipid metabolism</keyword>
<evidence type="ECO:0000256" key="5">
    <source>
        <dbReference type="ARBA" id="ARBA00023027"/>
    </source>
</evidence>
<feature type="binding site" evidence="13">
    <location>
        <position position="257"/>
    </location>
    <ligand>
        <name>sn-glycerol 3-phosphate</name>
        <dbReference type="ChEBI" id="CHEBI:57597"/>
    </ligand>
</feature>
<keyword evidence="7 13" id="KW-0594">Phospholipid biosynthesis</keyword>
<name>A0AA96L9R3_9BACL</name>
<evidence type="ECO:0000256" key="7">
    <source>
        <dbReference type="ARBA" id="ARBA00023209"/>
    </source>
</evidence>
<keyword evidence="13" id="KW-0963">Cytoplasm</keyword>
<comment type="function">
    <text evidence="13">Catalyzes the reduction of the glycolytic intermediate dihydroxyacetone phosphate (DHAP) to sn-glycerol 3-phosphate (G3P), the key precursor for phospholipid synthesis.</text>
</comment>
<feature type="binding site" evidence="13">
    <location>
        <position position="34"/>
    </location>
    <ligand>
        <name>NADPH</name>
        <dbReference type="ChEBI" id="CHEBI:57783"/>
    </ligand>
</feature>
<dbReference type="Pfam" id="PF01210">
    <property type="entry name" value="NAD_Gly3P_dh_N"/>
    <property type="match status" value="1"/>
</dbReference>
<evidence type="ECO:0000313" key="21">
    <source>
        <dbReference type="EMBL" id="WNQ09300.1"/>
    </source>
</evidence>
<dbReference type="GO" id="GO:0008654">
    <property type="term" value="P:phospholipid biosynthetic process"/>
    <property type="evidence" value="ECO:0007669"/>
    <property type="project" value="UniProtKB-KW"/>
</dbReference>
<dbReference type="GO" id="GO:0005829">
    <property type="term" value="C:cytosol"/>
    <property type="evidence" value="ECO:0007669"/>
    <property type="project" value="TreeGrafter"/>
</dbReference>
<dbReference type="SUPFAM" id="SSF51735">
    <property type="entry name" value="NAD(P)-binding Rossmann-fold domains"/>
    <property type="match status" value="1"/>
</dbReference>
<dbReference type="InterPro" id="IPR006168">
    <property type="entry name" value="G3P_DH_NAD-dep"/>
</dbReference>
<feature type="binding site" evidence="13">
    <location>
        <position position="284"/>
    </location>
    <ligand>
        <name>NADPH</name>
        <dbReference type="ChEBI" id="CHEBI:57783"/>
    </ligand>
</feature>
<evidence type="ECO:0000256" key="17">
    <source>
        <dbReference type="RuleBase" id="RU000437"/>
    </source>
</evidence>
<evidence type="ECO:0000256" key="8">
    <source>
        <dbReference type="ARBA" id="ARBA00023264"/>
    </source>
</evidence>
<dbReference type="GO" id="GO:0006650">
    <property type="term" value="P:glycerophospholipid metabolic process"/>
    <property type="evidence" value="ECO:0007669"/>
    <property type="project" value="UniProtKB-UniRule"/>
</dbReference>
<keyword evidence="3 13" id="KW-0521">NADP</keyword>
<dbReference type="PANTHER" id="PTHR11728:SF1">
    <property type="entry name" value="GLYCEROL-3-PHOSPHATE DEHYDROGENASE [NAD(+)] 2, CHLOROPLASTIC"/>
    <property type="match status" value="1"/>
</dbReference>
<keyword evidence="4 13" id="KW-0560">Oxidoreductase</keyword>
<protein>
    <recommendedName>
        <fullName evidence="11 13">Glycerol-3-phosphate dehydrogenase [NAD(P)+]</fullName>
        <ecNumber evidence="10 13">1.1.1.94</ecNumber>
    </recommendedName>
    <alternativeName>
        <fullName evidence="13">NAD(P)(+)-dependent glycerol-3-phosphate dehydrogenase</fullName>
    </alternativeName>
    <alternativeName>
        <fullName evidence="12 13">NAD(P)H-dependent dihydroxyacetone-phosphate reductase</fullName>
    </alternativeName>
</protein>
<keyword evidence="18" id="KW-0732">Signal</keyword>
<feature type="binding site" evidence="13">
    <location>
        <position position="141"/>
    </location>
    <ligand>
        <name>sn-glycerol 3-phosphate</name>
        <dbReference type="ChEBI" id="CHEBI:57597"/>
    </ligand>
</feature>
<feature type="binding site" evidence="16">
    <location>
        <position position="258"/>
    </location>
    <ligand>
        <name>NAD(+)</name>
        <dbReference type="ChEBI" id="CHEBI:57540"/>
    </ligand>
</feature>
<comment type="pathway">
    <text evidence="13">Membrane lipid metabolism; glycerophospholipid metabolism.</text>
</comment>
<dbReference type="RefSeq" id="WP_315603073.1">
    <property type="nucleotide sequence ID" value="NZ_CP130318.1"/>
</dbReference>
<evidence type="ECO:0000256" key="10">
    <source>
        <dbReference type="ARBA" id="ARBA00066687"/>
    </source>
</evidence>
<feature type="active site" description="Proton acceptor" evidence="13 14">
    <location>
        <position position="194"/>
    </location>
</feature>
<keyword evidence="13" id="KW-0547">Nucleotide-binding</keyword>
<keyword evidence="22" id="KW-1185">Reference proteome</keyword>
<feature type="binding site" evidence="13">
    <location>
        <position position="14"/>
    </location>
    <ligand>
        <name>NADPH</name>
        <dbReference type="ChEBI" id="CHEBI:57783"/>
    </ligand>
</feature>
<evidence type="ECO:0000256" key="2">
    <source>
        <dbReference type="ARBA" id="ARBA00022516"/>
    </source>
</evidence>
<feature type="binding site" evidence="15">
    <location>
        <begin position="258"/>
        <end position="259"/>
    </location>
    <ligand>
        <name>substrate</name>
    </ligand>
</feature>
<dbReference type="FunFam" id="3.40.50.720:FF:000019">
    <property type="entry name" value="Glycerol-3-phosphate dehydrogenase [NAD(P)+]"/>
    <property type="match status" value="1"/>
</dbReference>
<dbReference type="KEGG" id="paun:MJA45_16865"/>
<dbReference type="NCBIfam" id="NF000940">
    <property type="entry name" value="PRK00094.1-2"/>
    <property type="match status" value="1"/>
</dbReference>
<feature type="signal peptide" evidence="18">
    <location>
        <begin position="1"/>
        <end position="19"/>
    </location>
</feature>
<feature type="binding site" evidence="13">
    <location>
        <position position="139"/>
    </location>
    <ligand>
        <name>sn-glycerol 3-phosphate</name>
        <dbReference type="ChEBI" id="CHEBI:57597"/>
    </ligand>
</feature>
<evidence type="ECO:0000259" key="20">
    <source>
        <dbReference type="Pfam" id="PF07479"/>
    </source>
</evidence>
<proteinExistence type="inferred from homology"/>
<dbReference type="GO" id="GO:0051287">
    <property type="term" value="F:NAD binding"/>
    <property type="evidence" value="ECO:0007669"/>
    <property type="project" value="InterPro"/>
</dbReference>
<evidence type="ECO:0000256" key="13">
    <source>
        <dbReference type="HAMAP-Rule" id="MF_00394"/>
    </source>
</evidence>
<feature type="binding site" evidence="13">
    <location>
        <position position="108"/>
    </location>
    <ligand>
        <name>NADPH</name>
        <dbReference type="ChEBI" id="CHEBI:57783"/>
    </ligand>
</feature>
<keyword evidence="8 13" id="KW-1208">Phospholipid metabolism</keyword>
<feature type="binding site" evidence="13">
    <location>
        <position position="258"/>
    </location>
    <ligand>
        <name>NADPH</name>
        <dbReference type="ChEBI" id="CHEBI:57783"/>
    </ligand>
</feature>
<dbReference type="Gene3D" id="1.10.1040.10">
    <property type="entry name" value="N-(1-d-carboxylethyl)-l-norvaline Dehydrogenase, domain 2"/>
    <property type="match status" value="1"/>
</dbReference>
<dbReference type="InterPro" id="IPR008927">
    <property type="entry name" value="6-PGluconate_DH-like_C_sf"/>
</dbReference>
<evidence type="ECO:0000313" key="22">
    <source>
        <dbReference type="Proteomes" id="UP001305702"/>
    </source>
</evidence>
<dbReference type="FunFam" id="1.10.1040.10:FF:000001">
    <property type="entry name" value="Glycerol-3-phosphate dehydrogenase [NAD(P)+]"/>
    <property type="match status" value="1"/>
</dbReference>
<evidence type="ECO:0000256" key="6">
    <source>
        <dbReference type="ARBA" id="ARBA00023098"/>
    </source>
</evidence>
<evidence type="ECO:0000256" key="15">
    <source>
        <dbReference type="PIRSR" id="PIRSR000114-2"/>
    </source>
</evidence>
<dbReference type="SUPFAM" id="SSF48179">
    <property type="entry name" value="6-phosphogluconate dehydrogenase C-terminal domain-like"/>
    <property type="match status" value="1"/>
</dbReference>
<sequence>MANKKAAVLVAGSWGTALATVLADNGMEVCLWSRREEQVTEINRRHTNSRFLKDTVLSEAIYATTSLEEAVRDAEAVILAATSASMREIAGKLQPYLPPEALLIHATKGFEVETMKRMTSVIAEELPSYDSRRIVVLSGPSHAEEVVLRCPTTIVVAAEEMEAAEAAQDLFINSHFRVYTNPDVTGVEIGGALKNIIALGAGLTDGLGFGDNAKAALMTRGLAEIARLGTAMGANPLTFAGLAGVGDLIATCTSKHSRNWRAGYMIGQGAALEEVLEKMGMVVEGVKTTQAAHILAQRYEVAMPITDALFRVLFEGKTPEEAVEDLMGRVRTHEIEDIAQEASAKWVP</sequence>
<feature type="domain" description="Glycerol-3-phosphate dehydrogenase NAD-dependent C-terminal" evidence="20">
    <location>
        <begin position="183"/>
        <end position="324"/>
    </location>
</feature>
<dbReference type="InterPro" id="IPR013328">
    <property type="entry name" value="6PGD_dom2"/>
</dbReference>
<evidence type="ECO:0000256" key="4">
    <source>
        <dbReference type="ARBA" id="ARBA00023002"/>
    </source>
</evidence>
<evidence type="ECO:0000256" key="11">
    <source>
        <dbReference type="ARBA" id="ARBA00069372"/>
    </source>
</evidence>
<dbReference type="AlphaFoldDB" id="A0AA96L9R3"/>
<dbReference type="PANTHER" id="PTHR11728">
    <property type="entry name" value="GLYCEROL-3-PHOSPHATE DEHYDROGENASE"/>
    <property type="match status" value="1"/>
</dbReference>
<evidence type="ECO:0000256" key="16">
    <source>
        <dbReference type="PIRSR" id="PIRSR000114-3"/>
    </source>
</evidence>
<evidence type="ECO:0000256" key="12">
    <source>
        <dbReference type="ARBA" id="ARBA00080511"/>
    </source>
</evidence>
<evidence type="ECO:0000256" key="1">
    <source>
        <dbReference type="ARBA" id="ARBA00011009"/>
    </source>
</evidence>
<evidence type="ECO:0000259" key="19">
    <source>
        <dbReference type="Pfam" id="PF01210"/>
    </source>
</evidence>
<keyword evidence="2 13" id="KW-0444">Lipid biosynthesis</keyword>
<feature type="binding site" evidence="13">
    <location>
        <position position="143"/>
    </location>
    <ligand>
        <name>NADPH</name>
        <dbReference type="ChEBI" id="CHEBI:57783"/>
    </ligand>
</feature>
<feature type="binding site" evidence="13">
    <location>
        <position position="247"/>
    </location>
    <ligand>
        <name>sn-glycerol 3-phosphate</name>
        <dbReference type="ChEBI" id="CHEBI:57597"/>
    </ligand>
</feature>
<dbReference type="NCBIfam" id="NF000941">
    <property type="entry name" value="PRK00094.1-3"/>
    <property type="match status" value="1"/>
</dbReference>
<comment type="subcellular location">
    <subcellularLocation>
        <location evidence="13">Cytoplasm</location>
    </subcellularLocation>
</comment>
<dbReference type="PRINTS" id="PR00077">
    <property type="entry name" value="GPDHDRGNASE"/>
</dbReference>
<feature type="binding site" evidence="13">
    <location>
        <position position="282"/>
    </location>
    <ligand>
        <name>NADPH</name>
        <dbReference type="ChEBI" id="CHEBI:57783"/>
    </ligand>
</feature>
<dbReference type="EMBL" id="CP130318">
    <property type="protein sequence ID" value="WNQ09300.1"/>
    <property type="molecule type" value="Genomic_DNA"/>
</dbReference>
<feature type="binding site" evidence="15">
    <location>
        <position position="108"/>
    </location>
    <ligand>
        <name>substrate</name>
    </ligand>
</feature>
<comment type="similarity">
    <text evidence="1 13 17">Belongs to the NAD-dependent glycerol-3-phosphate dehydrogenase family.</text>
</comment>
<feature type="binding site" evidence="13">
    <location>
        <position position="13"/>
    </location>
    <ligand>
        <name>NADPH</name>
        <dbReference type="ChEBI" id="CHEBI:57783"/>
    </ligand>
</feature>
<evidence type="ECO:0000256" key="14">
    <source>
        <dbReference type="PIRSR" id="PIRSR000114-1"/>
    </source>
</evidence>
<dbReference type="PIRSF" id="PIRSF000114">
    <property type="entry name" value="Glycerol-3-P_dh"/>
    <property type="match status" value="1"/>
</dbReference>
<feature type="binding site" evidence="13">
    <location>
        <position position="194"/>
    </location>
    <ligand>
        <name>sn-glycerol 3-phosphate</name>
        <dbReference type="ChEBI" id="CHEBI:57597"/>
    </ligand>
</feature>
<dbReference type="InterPro" id="IPR006109">
    <property type="entry name" value="G3P_DH_NAD-dep_C"/>
</dbReference>
<dbReference type="GO" id="GO:0046167">
    <property type="term" value="P:glycerol-3-phosphate biosynthetic process"/>
    <property type="evidence" value="ECO:0007669"/>
    <property type="project" value="UniProtKB-UniRule"/>
</dbReference>
<keyword evidence="5 13" id="KW-0520">NAD</keyword>
<comment type="catalytic activity">
    <reaction evidence="13">
        <text>sn-glycerol 3-phosphate + NAD(+) = dihydroxyacetone phosphate + NADH + H(+)</text>
        <dbReference type="Rhea" id="RHEA:11092"/>
        <dbReference type="ChEBI" id="CHEBI:15378"/>
        <dbReference type="ChEBI" id="CHEBI:57540"/>
        <dbReference type="ChEBI" id="CHEBI:57597"/>
        <dbReference type="ChEBI" id="CHEBI:57642"/>
        <dbReference type="ChEBI" id="CHEBI:57945"/>
        <dbReference type="EC" id="1.1.1.94"/>
    </reaction>
</comment>
<accession>A0AA96L9R3</accession>
<dbReference type="EC" id="1.1.1.94" evidence="10 13"/>
<comment type="catalytic activity">
    <reaction evidence="9">
        <text>sn-glycerol 3-phosphate + NADP(+) = dihydroxyacetone phosphate + NADPH + H(+)</text>
        <dbReference type="Rhea" id="RHEA:11096"/>
        <dbReference type="ChEBI" id="CHEBI:15378"/>
        <dbReference type="ChEBI" id="CHEBI:57597"/>
        <dbReference type="ChEBI" id="CHEBI:57642"/>
        <dbReference type="ChEBI" id="CHEBI:57783"/>
        <dbReference type="ChEBI" id="CHEBI:58349"/>
        <dbReference type="EC" id="1.1.1.94"/>
    </reaction>
    <physiologicalReaction direction="right-to-left" evidence="9">
        <dbReference type="Rhea" id="RHEA:11098"/>
    </physiologicalReaction>
</comment>
<dbReference type="Gene3D" id="3.40.50.720">
    <property type="entry name" value="NAD(P)-binding Rossmann-like Domain"/>
    <property type="match status" value="1"/>
</dbReference>
<dbReference type="GO" id="GO:0046168">
    <property type="term" value="P:glycerol-3-phosphate catabolic process"/>
    <property type="evidence" value="ECO:0007669"/>
    <property type="project" value="InterPro"/>
</dbReference>
<feature type="binding site" evidence="13">
    <location>
        <position position="108"/>
    </location>
    <ligand>
        <name>sn-glycerol 3-phosphate</name>
        <dbReference type="ChEBI" id="CHEBI:57597"/>
    </ligand>
</feature>
<feature type="binding site" evidence="13">
    <location>
        <position position="35"/>
    </location>
    <ligand>
        <name>NADPH</name>
        <dbReference type="ChEBI" id="CHEBI:57783"/>
    </ligand>
</feature>
<organism evidence="21 22">
    <name type="scientific">Paenibacillus aurantius</name>
    <dbReference type="NCBI Taxonomy" id="2918900"/>
    <lineage>
        <taxon>Bacteria</taxon>
        <taxon>Bacillati</taxon>
        <taxon>Bacillota</taxon>
        <taxon>Bacilli</taxon>
        <taxon>Bacillales</taxon>
        <taxon>Paenibacillaceae</taxon>
        <taxon>Paenibacillus</taxon>
    </lineage>
</organism>
<feature type="binding site" evidence="13">
    <location>
        <position position="259"/>
    </location>
    <ligand>
        <name>sn-glycerol 3-phosphate</name>
        <dbReference type="ChEBI" id="CHEBI:57597"/>
    </ligand>
</feature>
<dbReference type="GO" id="GO:0005975">
    <property type="term" value="P:carbohydrate metabolic process"/>
    <property type="evidence" value="ECO:0007669"/>
    <property type="project" value="InterPro"/>
</dbReference>
<comment type="caution">
    <text evidence="13">Lacks conserved residue(s) required for the propagation of feature annotation.</text>
</comment>
<feature type="binding site" evidence="16">
    <location>
        <position position="143"/>
    </location>
    <ligand>
        <name>NAD(+)</name>
        <dbReference type="ChEBI" id="CHEBI:57540"/>
    </ligand>
</feature>
<dbReference type="InterPro" id="IPR011128">
    <property type="entry name" value="G3P_DH_NAD-dep_N"/>
</dbReference>
<evidence type="ECO:0000256" key="3">
    <source>
        <dbReference type="ARBA" id="ARBA00022857"/>
    </source>
</evidence>
<dbReference type="Proteomes" id="UP001305702">
    <property type="component" value="Chromosome"/>
</dbReference>
<dbReference type="HAMAP" id="MF_00394">
    <property type="entry name" value="NAD_Glyc3P_dehydrog"/>
    <property type="match status" value="1"/>
</dbReference>
<feature type="chain" id="PRO_5041722095" description="Glycerol-3-phosphate dehydrogenase [NAD(P)+]" evidence="18">
    <location>
        <begin position="20"/>
        <end position="348"/>
    </location>
</feature>
<evidence type="ECO:0000256" key="18">
    <source>
        <dbReference type="SAM" id="SignalP"/>
    </source>
</evidence>
<dbReference type="NCBIfam" id="NF000942">
    <property type="entry name" value="PRK00094.1-4"/>
    <property type="match status" value="1"/>
</dbReference>